<keyword evidence="1" id="KW-0812">Transmembrane</keyword>
<comment type="caution">
    <text evidence="3">The sequence shown here is derived from an EMBL/GenBank/DDBJ whole genome shotgun (WGS) entry which is preliminary data.</text>
</comment>
<feature type="domain" description="DUF1707" evidence="2">
    <location>
        <begin position="25"/>
        <end position="77"/>
    </location>
</feature>
<proteinExistence type="predicted"/>
<accession>A0A1T3NX66</accession>
<dbReference type="STRING" id="159449.B4N89_11125"/>
<dbReference type="Proteomes" id="UP000190037">
    <property type="component" value="Unassembled WGS sequence"/>
</dbReference>
<evidence type="ECO:0000259" key="2">
    <source>
        <dbReference type="Pfam" id="PF08044"/>
    </source>
</evidence>
<evidence type="ECO:0000313" key="4">
    <source>
        <dbReference type="Proteomes" id="UP000190037"/>
    </source>
</evidence>
<dbReference type="EMBL" id="MWQN01000001">
    <property type="protein sequence ID" value="OPC81427.1"/>
    <property type="molecule type" value="Genomic_DNA"/>
</dbReference>
<dbReference type="PANTHER" id="PTHR40763">
    <property type="entry name" value="MEMBRANE PROTEIN-RELATED"/>
    <property type="match status" value="1"/>
</dbReference>
<feature type="transmembrane region" description="Helical" evidence="1">
    <location>
        <begin position="186"/>
        <end position="208"/>
    </location>
</feature>
<feature type="transmembrane region" description="Helical" evidence="1">
    <location>
        <begin position="158"/>
        <end position="180"/>
    </location>
</feature>
<protein>
    <recommendedName>
        <fullName evidence="2">DUF1707 domain-containing protein</fullName>
    </recommendedName>
</protein>
<reference evidence="3 4" key="1">
    <citation type="submission" date="2017-03" db="EMBL/GenBank/DDBJ databases">
        <title>Draft genome sequence of Streptomyces scabrisporus NF3, endophyte isolated from Amphipterygium adstringens.</title>
        <authorList>
            <person name="Vazquez M."/>
            <person name="Ceapa C.D."/>
            <person name="Rodriguez Luna D."/>
            <person name="Sanchez Esquivel S."/>
        </authorList>
    </citation>
    <scope>NUCLEOTIDE SEQUENCE [LARGE SCALE GENOMIC DNA]</scope>
    <source>
        <strain evidence="3 4">NF3</strain>
    </source>
</reference>
<gene>
    <name evidence="3" type="ORF">B4N89_11125</name>
</gene>
<keyword evidence="1" id="KW-1133">Transmembrane helix</keyword>
<dbReference type="PANTHER" id="PTHR40763:SF4">
    <property type="entry name" value="DUF1707 DOMAIN-CONTAINING PROTEIN"/>
    <property type="match status" value="1"/>
</dbReference>
<evidence type="ECO:0000313" key="3">
    <source>
        <dbReference type="EMBL" id="OPC81427.1"/>
    </source>
</evidence>
<evidence type="ECO:0000256" key="1">
    <source>
        <dbReference type="SAM" id="Phobius"/>
    </source>
</evidence>
<dbReference type="AlphaFoldDB" id="A0A1T3NX66"/>
<organism evidence="3 4">
    <name type="scientific">Embleya scabrispora</name>
    <dbReference type="NCBI Taxonomy" id="159449"/>
    <lineage>
        <taxon>Bacteria</taxon>
        <taxon>Bacillati</taxon>
        <taxon>Actinomycetota</taxon>
        <taxon>Actinomycetes</taxon>
        <taxon>Kitasatosporales</taxon>
        <taxon>Streptomycetaceae</taxon>
        <taxon>Embleya</taxon>
    </lineage>
</organism>
<dbReference type="InterPro" id="IPR012551">
    <property type="entry name" value="DUF1707_SHOCT-like"/>
</dbReference>
<name>A0A1T3NX66_9ACTN</name>
<dbReference type="Pfam" id="PF08044">
    <property type="entry name" value="DUF1707"/>
    <property type="match status" value="1"/>
</dbReference>
<keyword evidence="4" id="KW-1185">Reference proteome</keyword>
<sequence>MVGLAPCTRPRCLPSVEGMVRHPTMRASDVDREAAVTLLREHHLVGRLTLAEFNERMGAAIAAVTLGDLARLISDLPPPEHLEADVEVIRARMAYEEARTRAALARPSASGVEPATSVLPAMPLSPPLPPVPAEVRWSAAPVRRPGDGWATAARGLRAAWTVLNAVTALNVVIWLLVAVAGTGVVYFWPVWVYGPAAAVLGSIQMIMWRHGRAAP</sequence>
<keyword evidence="1" id="KW-0472">Membrane</keyword>